<dbReference type="Pfam" id="PF12705">
    <property type="entry name" value="PDDEXK_1"/>
    <property type="match status" value="1"/>
</dbReference>
<evidence type="ECO:0000259" key="4">
    <source>
        <dbReference type="Pfam" id="PF12705"/>
    </source>
</evidence>
<keyword evidence="2" id="KW-0347">Helicase</keyword>
<dbReference type="AlphaFoldDB" id="A0A4R2JIT0"/>
<keyword evidence="3" id="KW-0234">DNA repair</keyword>
<evidence type="ECO:0000256" key="2">
    <source>
        <dbReference type="ARBA" id="ARBA00022806"/>
    </source>
</evidence>
<dbReference type="InterPro" id="IPR038726">
    <property type="entry name" value="PDDEXK_AddAB-type"/>
</dbReference>
<gene>
    <name evidence="5" type="ORF">EV192_106363</name>
</gene>
<organism evidence="5 6">
    <name type="scientific">Actinocrispum wychmicini</name>
    <dbReference type="NCBI Taxonomy" id="1213861"/>
    <lineage>
        <taxon>Bacteria</taxon>
        <taxon>Bacillati</taxon>
        <taxon>Actinomycetota</taxon>
        <taxon>Actinomycetes</taxon>
        <taxon>Pseudonocardiales</taxon>
        <taxon>Pseudonocardiaceae</taxon>
        <taxon>Actinocrispum</taxon>
    </lineage>
</organism>
<keyword evidence="6" id="KW-1185">Reference proteome</keyword>
<keyword evidence="5" id="KW-0378">Hydrolase</keyword>
<evidence type="ECO:0000313" key="5">
    <source>
        <dbReference type="EMBL" id="TCO56888.1"/>
    </source>
</evidence>
<evidence type="ECO:0000256" key="1">
    <source>
        <dbReference type="ARBA" id="ARBA00022763"/>
    </source>
</evidence>
<proteinExistence type="predicted"/>
<feature type="domain" description="PD-(D/E)XK endonuclease-like" evidence="4">
    <location>
        <begin position="7"/>
        <end position="255"/>
    </location>
</feature>
<dbReference type="InterPro" id="IPR011604">
    <property type="entry name" value="PDDEXK-like_dom_sf"/>
</dbReference>
<keyword evidence="5" id="KW-0269">Exonuclease</keyword>
<sequence length="260" mass="29907">MVVQHRSVSQVKEYADCPYRYYLHRVARVWQRPAAWLAQGLAVHEAAEFWELSDRQTPEDEVLATYRLSYETHVNRLSEDTPNHRYWFASGRYAGGEDIERRFGLGAEQVRRYVEYYREHAQERIWTTPEGRPAVELAFEIDLDGVRVKGFIDGVLEHPTRGVVVRDIKSGRLPGDGFQLGTYAEALRATYGVRVESGDYWMGRQGKPTVPYPLTFWSRERLVDTYGVMDEAVRAQRFDPDPGQACQMCPVAFACTFAAV</sequence>
<dbReference type="OrthoDB" id="5144576at2"/>
<reference evidence="5 6" key="1">
    <citation type="submission" date="2019-03" db="EMBL/GenBank/DDBJ databases">
        <title>Genomic Encyclopedia of Type Strains, Phase IV (KMG-IV): sequencing the most valuable type-strain genomes for metagenomic binning, comparative biology and taxonomic classification.</title>
        <authorList>
            <person name="Goeker M."/>
        </authorList>
    </citation>
    <scope>NUCLEOTIDE SEQUENCE [LARGE SCALE GENOMIC DNA]</scope>
    <source>
        <strain evidence="5 6">DSM 45934</strain>
    </source>
</reference>
<keyword evidence="1" id="KW-0227">DNA damage</keyword>
<dbReference type="Gene3D" id="3.90.320.10">
    <property type="match status" value="1"/>
</dbReference>
<accession>A0A4R2JIT0</accession>
<keyword evidence="2" id="KW-0547">Nucleotide-binding</keyword>
<evidence type="ECO:0000313" key="6">
    <source>
        <dbReference type="Proteomes" id="UP000295680"/>
    </source>
</evidence>
<dbReference type="GO" id="GO:0004527">
    <property type="term" value="F:exonuclease activity"/>
    <property type="evidence" value="ECO:0007669"/>
    <property type="project" value="UniProtKB-KW"/>
</dbReference>
<name>A0A4R2JIT0_9PSEU</name>
<dbReference type="RefSeq" id="WP_132120507.1">
    <property type="nucleotide sequence ID" value="NZ_SLWS01000006.1"/>
</dbReference>
<comment type="caution">
    <text evidence="5">The sequence shown here is derived from an EMBL/GenBank/DDBJ whole genome shotgun (WGS) entry which is preliminary data.</text>
</comment>
<dbReference type="InterPro" id="IPR011335">
    <property type="entry name" value="Restrct_endonuc-II-like"/>
</dbReference>
<keyword evidence="5" id="KW-0540">Nuclease</keyword>
<dbReference type="Proteomes" id="UP000295680">
    <property type="component" value="Unassembled WGS sequence"/>
</dbReference>
<evidence type="ECO:0000256" key="3">
    <source>
        <dbReference type="ARBA" id="ARBA00023204"/>
    </source>
</evidence>
<keyword evidence="2" id="KW-0067">ATP-binding</keyword>
<dbReference type="SUPFAM" id="SSF52980">
    <property type="entry name" value="Restriction endonuclease-like"/>
    <property type="match status" value="1"/>
</dbReference>
<dbReference type="GO" id="GO:0006281">
    <property type="term" value="P:DNA repair"/>
    <property type="evidence" value="ECO:0007669"/>
    <property type="project" value="UniProtKB-KW"/>
</dbReference>
<dbReference type="EMBL" id="SLWS01000006">
    <property type="protein sequence ID" value="TCO56888.1"/>
    <property type="molecule type" value="Genomic_DNA"/>
</dbReference>
<protein>
    <submittedName>
        <fullName evidence="5">Putative RecB family exonuclease</fullName>
    </submittedName>
</protein>
<dbReference type="GO" id="GO:0004386">
    <property type="term" value="F:helicase activity"/>
    <property type="evidence" value="ECO:0007669"/>
    <property type="project" value="UniProtKB-KW"/>
</dbReference>